<dbReference type="InterPro" id="IPR012837">
    <property type="entry name" value="NrdG"/>
</dbReference>
<dbReference type="PANTHER" id="PTHR30352:SF2">
    <property type="entry name" value="ANAEROBIC RIBONUCLEOSIDE-TRIPHOSPHATE REDUCTASE-ACTIVATING PROTEIN"/>
    <property type="match status" value="1"/>
</dbReference>
<evidence type="ECO:0000256" key="1">
    <source>
        <dbReference type="ARBA" id="ARBA00001966"/>
    </source>
</evidence>
<name>A0A9D1H586_9FIRM</name>
<dbReference type="InterPro" id="IPR013785">
    <property type="entry name" value="Aldolase_TIM"/>
</dbReference>
<evidence type="ECO:0000256" key="6">
    <source>
        <dbReference type="ARBA" id="ARBA00022691"/>
    </source>
</evidence>
<dbReference type="InterPro" id="IPR001989">
    <property type="entry name" value="Radical_activat_CS"/>
</dbReference>
<keyword evidence="8 12" id="KW-0560">Oxidoreductase</keyword>
<evidence type="ECO:0000313" key="14">
    <source>
        <dbReference type="Proteomes" id="UP000824160"/>
    </source>
</evidence>
<reference evidence="13" key="1">
    <citation type="submission" date="2020-10" db="EMBL/GenBank/DDBJ databases">
        <authorList>
            <person name="Gilroy R."/>
        </authorList>
    </citation>
    <scope>NUCLEOTIDE SEQUENCE</scope>
    <source>
        <strain evidence="13">ChiBcec7-5410</strain>
    </source>
</reference>
<evidence type="ECO:0000256" key="11">
    <source>
        <dbReference type="ARBA" id="ARBA00047365"/>
    </source>
</evidence>
<evidence type="ECO:0000256" key="10">
    <source>
        <dbReference type="ARBA" id="ARBA00023014"/>
    </source>
</evidence>
<dbReference type="Proteomes" id="UP000824160">
    <property type="component" value="Unassembled WGS sequence"/>
</dbReference>
<keyword evidence="7" id="KW-0479">Metal-binding</keyword>
<evidence type="ECO:0000256" key="8">
    <source>
        <dbReference type="ARBA" id="ARBA00023002"/>
    </source>
</evidence>
<dbReference type="Gene3D" id="3.20.20.70">
    <property type="entry name" value="Aldolase class I"/>
    <property type="match status" value="1"/>
</dbReference>
<keyword evidence="6" id="KW-0949">S-adenosyl-L-methionine</keyword>
<evidence type="ECO:0000313" key="13">
    <source>
        <dbReference type="EMBL" id="HIT93878.1"/>
    </source>
</evidence>
<dbReference type="InterPro" id="IPR007197">
    <property type="entry name" value="rSAM"/>
</dbReference>
<dbReference type="Pfam" id="PF13353">
    <property type="entry name" value="Fer4_12"/>
    <property type="match status" value="1"/>
</dbReference>
<dbReference type="PANTHER" id="PTHR30352">
    <property type="entry name" value="PYRUVATE FORMATE-LYASE-ACTIVATING ENZYME"/>
    <property type="match status" value="1"/>
</dbReference>
<comment type="caution">
    <text evidence="13">The sequence shown here is derived from an EMBL/GenBank/DDBJ whole genome shotgun (WGS) entry which is preliminary data.</text>
</comment>
<evidence type="ECO:0000256" key="5">
    <source>
        <dbReference type="ARBA" id="ARBA00022485"/>
    </source>
</evidence>
<comment type="similarity">
    <text evidence="3 12">Belongs to the organic radical-activating enzymes family.</text>
</comment>
<comment type="catalytic activity">
    <reaction evidence="11">
        <text>glycyl-[protein] + reduced [flavodoxin] + S-adenosyl-L-methionine = glycin-2-yl radical-[protein] + semiquinone [flavodoxin] + 5'-deoxyadenosine + L-methionine + H(+)</text>
        <dbReference type="Rhea" id="RHEA:61976"/>
        <dbReference type="Rhea" id="RHEA-COMP:10622"/>
        <dbReference type="Rhea" id="RHEA-COMP:14480"/>
        <dbReference type="Rhea" id="RHEA-COMP:15993"/>
        <dbReference type="Rhea" id="RHEA-COMP:15994"/>
        <dbReference type="ChEBI" id="CHEBI:15378"/>
        <dbReference type="ChEBI" id="CHEBI:17319"/>
        <dbReference type="ChEBI" id="CHEBI:29947"/>
        <dbReference type="ChEBI" id="CHEBI:32722"/>
        <dbReference type="ChEBI" id="CHEBI:57618"/>
        <dbReference type="ChEBI" id="CHEBI:57844"/>
        <dbReference type="ChEBI" id="CHEBI:59789"/>
        <dbReference type="ChEBI" id="CHEBI:140311"/>
    </reaction>
</comment>
<dbReference type="SFLD" id="SFLDG01066">
    <property type="entry name" value="organic_radical-activating_enz"/>
    <property type="match status" value="1"/>
</dbReference>
<dbReference type="AlphaFoldDB" id="A0A9D1H586"/>
<comment type="function">
    <text evidence="2 12">Activation of anaerobic ribonucleoside-triphosphate reductase under anaerobic conditions by generation of an organic free radical, using S-adenosylmethionine and reduced flavodoxin as cosubstrates to produce 5'-deoxy-adenosine.</text>
</comment>
<dbReference type="PROSITE" id="PS01087">
    <property type="entry name" value="RADICAL_ACTIVATING"/>
    <property type="match status" value="1"/>
</dbReference>
<evidence type="ECO:0000256" key="7">
    <source>
        <dbReference type="ARBA" id="ARBA00022723"/>
    </source>
</evidence>
<dbReference type="EMBL" id="DVLW01000045">
    <property type="protein sequence ID" value="HIT93878.1"/>
    <property type="molecule type" value="Genomic_DNA"/>
</dbReference>
<dbReference type="InterPro" id="IPR034457">
    <property type="entry name" value="Organic_radical-activating"/>
</dbReference>
<dbReference type="GO" id="GO:0043365">
    <property type="term" value="F:[formate-C-acetyltransferase]-activating enzyme activity"/>
    <property type="evidence" value="ECO:0007669"/>
    <property type="project" value="InterPro"/>
</dbReference>
<evidence type="ECO:0000256" key="12">
    <source>
        <dbReference type="PIRNR" id="PIRNR000368"/>
    </source>
</evidence>
<dbReference type="GO" id="GO:0046872">
    <property type="term" value="F:metal ion binding"/>
    <property type="evidence" value="ECO:0007669"/>
    <property type="project" value="UniProtKB-KW"/>
</dbReference>
<keyword evidence="10" id="KW-0411">Iron-sulfur</keyword>
<dbReference type="SFLD" id="SFLDS00029">
    <property type="entry name" value="Radical_SAM"/>
    <property type="match status" value="1"/>
</dbReference>
<dbReference type="SFLD" id="SFLDG01063">
    <property type="entry name" value="activating_enzymes__group_1"/>
    <property type="match status" value="1"/>
</dbReference>
<evidence type="ECO:0000256" key="9">
    <source>
        <dbReference type="ARBA" id="ARBA00023004"/>
    </source>
</evidence>
<protein>
    <recommendedName>
        <fullName evidence="4 12">Anaerobic ribonucleoside-triphosphate reductase-activating protein</fullName>
        <ecNumber evidence="12">1.97.1.-</ecNumber>
    </recommendedName>
</protein>
<organism evidence="13 14">
    <name type="scientific">Candidatus Faecivivens stercoripullorum</name>
    <dbReference type="NCBI Taxonomy" id="2840805"/>
    <lineage>
        <taxon>Bacteria</taxon>
        <taxon>Bacillati</taxon>
        <taxon>Bacillota</taxon>
        <taxon>Clostridia</taxon>
        <taxon>Eubacteriales</taxon>
        <taxon>Oscillospiraceae</taxon>
        <taxon>Oscillospiraceae incertae sedis</taxon>
        <taxon>Candidatus Faecivivens</taxon>
    </lineage>
</organism>
<accession>A0A9D1H586</accession>
<reference evidence="13" key="2">
    <citation type="journal article" date="2021" name="PeerJ">
        <title>Extensive microbial diversity within the chicken gut microbiome revealed by metagenomics and culture.</title>
        <authorList>
            <person name="Gilroy R."/>
            <person name="Ravi A."/>
            <person name="Getino M."/>
            <person name="Pursley I."/>
            <person name="Horton D.L."/>
            <person name="Alikhan N.F."/>
            <person name="Baker D."/>
            <person name="Gharbi K."/>
            <person name="Hall N."/>
            <person name="Watson M."/>
            <person name="Adriaenssens E.M."/>
            <person name="Foster-Nyarko E."/>
            <person name="Jarju S."/>
            <person name="Secka A."/>
            <person name="Antonio M."/>
            <person name="Oren A."/>
            <person name="Chaudhuri R.R."/>
            <person name="La Ragione R."/>
            <person name="Hildebrand F."/>
            <person name="Pallen M.J."/>
        </authorList>
    </citation>
    <scope>NUCLEOTIDE SEQUENCE</scope>
    <source>
        <strain evidence="13">ChiBcec7-5410</strain>
    </source>
</reference>
<keyword evidence="9" id="KW-0408">Iron</keyword>
<dbReference type="SFLD" id="SFLDF00299">
    <property type="entry name" value="anaerobic_ribonucleoside-triph"/>
    <property type="match status" value="1"/>
</dbReference>
<dbReference type="InterPro" id="IPR058240">
    <property type="entry name" value="rSAM_sf"/>
</dbReference>
<dbReference type="SUPFAM" id="SSF102114">
    <property type="entry name" value="Radical SAM enzymes"/>
    <property type="match status" value="1"/>
</dbReference>
<dbReference type="EC" id="1.97.1.-" evidence="12"/>
<gene>
    <name evidence="13" type="primary">nrdG</name>
    <name evidence="13" type="ORF">IAC43_01710</name>
</gene>
<dbReference type="NCBIfam" id="TIGR02491">
    <property type="entry name" value="NrdG"/>
    <property type="match status" value="1"/>
</dbReference>
<proteinExistence type="inferred from homology"/>
<sequence length="181" mass="19868">MLQKIDNPVSEVRTLRIAGIVRESIVDGNGIRFTVFCQGCPHHCPGCHNPQTHPFDGGSLVTIDRIAQEIGKNPLLQGVTFSGGEPFCQAGAFAGLAKMVHDMPGNLDVTCYSGWTYEQLMEKAEKEPDVASLLQECDYLVDGPFILAERDLTLRFRGSKNQRFLDLKKSRLAGMAVAADE</sequence>
<evidence type="ECO:0000256" key="4">
    <source>
        <dbReference type="ARBA" id="ARBA00014281"/>
    </source>
</evidence>
<evidence type="ECO:0000256" key="3">
    <source>
        <dbReference type="ARBA" id="ARBA00009777"/>
    </source>
</evidence>
<dbReference type="GO" id="GO:0004748">
    <property type="term" value="F:ribonucleoside-diphosphate reductase activity, thioredoxin disulfide as acceptor"/>
    <property type="evidence" value="ECO:0007669"/>
    <property type="project" value="TreeGrafter"/>
</dbReference>
<dbReference type="CDD" id="cd01335">
    <property type="entry name" value="Radical_SAM"/>
    <property type="match status" value="1"/>
</dbReference>
<dbReference type="PIRSF" id="PIRSF000368">
    <property type="entry name" value="NrdG"/>
    <property type="match status" value="1"/>
</dbReference>
<evidence type="ECO:0000256" key="2">
    <source>
        <dbReference type="ARBA" id="ARBA00003852"/>
    </source>
</evidence>
<dbReference type="GO" id="GO:0051539">
    <property type="term" value="F:4 iron, 4 sulfur cluster binding"/>
    <property type="evidence" value="ECO:0007669"/>
    <property type="project" value="UniProtKB-KW"/>
</dbReference>
<comment type="cofactor">
    <cofactor evidence="1">
        <name>[4Fe-4S] cluster</name>
        <dbReference type="ChEBI" id="CHEBI:49883"/>
    </cofactor>
</comment>
<keyword evidence="5" id="KW-0004">4Fe-4S</keyword>